<dbReference type="InterPro" id="IPR036188">
    <property type="entry name" value="FAD/NAD-bd_sf"/>
</dbReference>
<evidence type="ECO:0000256" key="1">
    <source>
        <dbReference type="ARBA" id="ARBA00022630"/>
    </source>
</evidence>
<feature type="domain" description="FAD-binding" evidence="5">
    <location>
        <begin position="5"/>
        <end position="351"/>
    </location>
</feature>
<protein>
    <submittedName>
        <fullName evidence="6">Predicted protein</fullName>
    </submittedName>
</protein>
<dbReference type="eggNOG" id="KOG2614">
    <property type="taxonomic scope" value="Eukaryota"/>
</dbReference>
<evidence type="ECO:0000256" key="2">
    <source>
        <dbReference type="ARBA" id="ARBA00022827"/>
    </source>
</evidence>
<dbReference type="InterPro" id="IPR002938">
    <property type="entry name" value="FAD-bd"/>
</dbReference>
<dbReference type="InParanoid" id="D2VVD7"/>
<keyword evidence="7" id="KW-1185">Reference proteome</keyword>
<keyword evidence="4" id="KW-0503">Monooxygenase</keyword>
<sequence>MFNKKVTIIGAGPSGLCLATLLQQANIQVSVFERDSITLGRDQGGSLDMHSDYGQIAIKGAGLYEEFLKMSRVEGEATKILESTTLKLLFEDGSAQDSTTENEDAFSKPEIDRMDLRNLFLNALSPGTVEWNKAVDCIKKIESSEGQYQINFKDGSSHVTDLLVGCDGAWSKVRSAFTQTKPTYSGVYFIESKLQLDRNDDLARKVIEMTGKGSLFSLYNNKGLLAQRNSNHIRFYYCLRMDKELVEQTIHFEKGPEVVKQQLLELFNGWDDSLLDFIRVIECNDDFSFIKRPLYSLPPEWDWKTQPGVTIIGDAAHVMTPFAGLGANLALLDAHDLAQFLIHGRDGIASETQSEVLDWNGVIASFEAKMFERSKGAAQQTEYYLNSCLCDGNPDKFIEAMLAHHTEDHNQE</sequence>
<dbReference type="PANTHER" id="PTHR46972">
    <property type="entry name" value="MONOOXYGENASE ASQM-RELATED"/>
    <property type="match status" value="1"/>
</dbReference>
<keyword evidence="1" id="KW-0285">Flavoprotein</keyword>
<dbReference type="GO" id="GO:0004497">
    <property type="term" value="F:monooxygenase activity"/>
    <property type="evidence" value="ECO:0007669"/>
    <property type="project" value="UniProtKB-KW"/>
</dbReference>
<gene>
    <name evidence="6" type="ORF">NAEGRDRAFT_52560</name>
</gene>
<dbReference type="VEuPathDB" id="AmoebaDB:NAEGRDRAFT_52560"/>
<dbReference type="STRING" id="5762.D2VVD7"/>
<dbReference type="Pfam" id="PF01494">
    <property type="entry name" value="FAD_binding_3"/>
    <property type="match status" value="1"/>
</dbReference>
<dbReference type="Gene3D" id="3.50.50.60">
    <property type="entry name" value="FAD/NAD(P)-binding domain"/>
    <property type="match status" value="1"/>
</dbReference>
<proteinExistence type="predicted"/>
<keyword evidence="3" id="KW-0560">Oxidoreductase</keyword>
<dbReference type="AlphaFoldDB" id="D2VVD7"/>
<dbReference type="EMBL" id="GG738901">
    <property type="protein sequence ID" value="EFC39294.1"/>
    <property type="molecule type" value="Genomic_DNA"/>
</dbReference>
<dbReference type="PRINTS" id="PR00420">
    <property type="entry name" value="RNGMNOXGNASE"/>
</dbReference>
<dbReference type="KEGG" id="ngr:NAEGRDRAFT_52560"/>
<dbReference type="GeneID" id="8853505"/>
<name>D2VVD7_NAEGR</name>
<dbReference type="OMA" id="AYTGISF"/>
<dbReference type="OrthoDB" id="9984371at2759"/>
<keyword evidence="2" id="KW-0274">FAD</keyword>
<organism evidence="7">
    <name type="scientific">Naegleria gruberi</name>
    <name type="common">Amoeba</name>
    <dbReference type="NCBI Taxonomy" id="5762"/>
    <lineage>
        <taxon>Eukaryota</taxon>
        <taxon>Discoba</taxon>
        <taxon>Heterolobosea</taxon>
        <taxon>Tetramitia</taxon>
        <taxon>Eutetramitia</taxon>
        <taxon>Vahlkampfiidae</taxon>
        <taxon>Naegleria</taxon>
    </lineage>
</organism>
<dbReference type="Proteomes" id="UP000006671">
    <property type="component" value="Unassembled WGS sequence"/>
</dbReference>
<evidence type="ECO:0000256" key="4">
    <source>
        <dbReference type="ARBA" id="ARBA00023033"/>
    </source>
</evidence>
<dbReference type="RefSeq" id="XP_002672038.1">
    <property type="nucleotide sequence ID" value="XM_002671992.1"/>
</dbReference>
<dbReference type="PANTHER" id="PTHR46972:SF1">
    <property type="entry name" value="FAD DEPENDENT OXIDOREDUCTASE DOMAIN-CONTAINING PROTEIN"/>
    <property type="match status" value="1"/>
</dbReference>
<reference evidence="6 7" key="1">
    <citation type="journal article" date="2010" name="Cell">
        <title>The genome of Naegleria gruberi illuminates early eukaryotic versatility.</title>
        <authorList>
            <person name="Fritz-Laylin L.K."/>
            <person name="Prochnik S.E."/>
            <person name="Ginger M.L."/>
            <person name="Dacks J.B."/>
            <person name="Carpenter M.L."/>
            <person name="Field M.C."/>
            <person name="Kuo A."/>
            <person name="Paredez A."/>
            <person name="Chapman J."/>
            <person name="Pham J."/>
            <person name="Shu S."/>
            <person name="Neupane R."/>
            <person name="Cipriano M."/>
            <person name="Mancuso J."/>
            <person name="Tu H."/>
            <person name="Salamov A."/>
            <person name="Lindquist E."/>
            <person name="Shapiro H."/>
            <person name="Lucas S."/>
            <person name="Grigoriev I.V."/>
            <person name="Cande W.Z."/>
            <person name="Fulton C."/>
            <person name="Rokhsar D.S."/>
            <person name="Dawson S.C."/>
        </authorList>
    </citation>
    <scope>NUCLEOTIDE SEQUENCE [LARGE SCALE GENOMIC DNA]</scope>
    <source>
        <strain evidence="6 7">NEG-M</strain>
    </source>
</reference>
<evidence type="ECO:0000259" key="5">
    <source>
        <dbReference type="Pfam" id="PF01494"/>
    </source>
</evidence>
<dbReference type="GO" id="GO:0071949">
    <property type="term" value="F:FAD binding"/>
    <property type="evidence" value="ECO:0007669"/>
    <property type="project" value="InterPro"/>
</dbReference>
<dbReference type="SUPFAM" id="SSF51905">
    <property type="entry name" value="FAD/NAD(P)-binding domain"/>
    <property type="match status" value="1"/>
</dbReference>
<accession>D2VVD7</accession>
<evidence type="ECO:0000313" key="6">
    <source>
        <dbReference type="EMBL" id="EFC39294.1"/>
    </source>
</evidence>
<evidence type="ECO:0000256" key="3">
    <source>
        <dbReference type="ARBA" id="ARBA00023002"/>
    </source>
</evidence>
<evidence type="ECO:0000313" key="7">
    <source>
        <dbReference type="Proteomes" id="UP000006671"/>
    </source>
</evidence>